<dbReference type="AlphaFoldDB" id="A0A7G2C745"/>
<feature type="region of interest" description="Disordered" evidence="1">
    <location>
        <begin position="61"/>
        <end position="80"/>
    </location>
</feature>
<gene>
    <name evidence="2" type="ORF">ADEAN_000309300</name>
</gene>
<sequence length="98" mass="11035">MTYWTRQQSEAHQQKEKESTDHHTNRLSLSAAPEQPGPTVAATKEERQRMTAELTSFLSTLEKVGEGTTHPGSRKVREGPLEVRAPRVLGDWQLLNKA</sequence>
<dbReference type="Proteomes" id="UP000515908">
    <property type="component" value="Chromosome 05"/>
</dbReference>
<feature type="compositionally biased region" description="Polar residues" evidence="1">
    <location>
        <begin position="1"/>
        <end position="11"/>
    </location>
</feature>
<feature type="compositionally biased region" description="Basic and acidic residues" evidence="1">
    <location>
        <begin position="12"/>
        <end position="24"/>
    </location>
</feature>
<dbReference type="VEuPathDB" id="TriTrypDB:ADEAN_000309300"/>
<evidence type="ECO:0000256" key="1">
    <source>
        <dbReference type="SAM" id="MobiDB-lite"/>
    </source>
</evidence>
<keyword evidence="3" id="KW-1185">Reference proteome</keyword>
<name>A0A7G2C745_9TRYP</name>
<organism evidence="2 3">
    <name type="scientific">Angomonas deanei</name>
    <dbReference type="NCBI Taxonomy" id="59799"/>
    <lineage>
        <taxon>Eukaryota</taxon>
        <taxon>Discoba</taxon>
        <taxon>Euglenozoa</taxon>
        <taxon>Kinetoplastea</taxon>
        <taxon>Metakinetoplastina</taxon>
        <taxon>Trypanosomatida</taxon>
        <taxon>Trypanosomatidae</taxon>
        <taxon>Strigomonadinae</taxon>
        <taxon>Angomonas</taxon>
    </lineage>
</organism>
<feature type="region of interest" description="Disordered" evidence="1">
    <location>
        <begin position="1"/>
        <end position="43"/>
    </location>
</feature>
<accession>A0A7G2C745</accession>
<proteinExistence type="predicted"/>
<reference evidence="2 3" key="1">
    <citation type="submission" date="2020-08" db="EMBL/GenBank/DDBJ databases">
        <authorList>
            <person name="Newling K."/>
            <person name="Davey J."/>
            <person name="Forrester S."/>
        </authorList>
    </citation>
    <scope>NUCLEOTIDE SEQUENCE [LARGE SCALE GENOMIC DNA]</scope>
    <source>
        <strain evidence="3">Crithidia deanei Carvalho (ATCC PRA-265)</strain>
    </source>
</reference>
<dbReference type="EMBL" id="LR877149">
    <property type="protein sequence ID" value="CAD2215638.1"/>
    <property type="molecule type" value="Genomic_DNA"/>
</dbReference>
<evidence type="ECO:0000313" key="2">
    <source>
        <dbReference type="EMBL" id="CAD2215638.1"/>
    </source>
</evidence>
<evidence type="ECO:0000313" key="3">
    <source>
        <dbReference type="Proteomes" id="UP000515908"/>
    </source>
</evidence>
<protein>
    <submittedName>
        <fullName evidence="2">Uncharacterized protein</fullName>
    </submittedName>
</protein>